<feature type="domain" description="PNPLA" evidence="5">
    <location>
        <begin position="9"/>
        <end position="190"/>
    </location>
</feature>
<dbReference type="InterPro" id="IPR002641">
    <property type="entry name" value="PNPLA_dom"/>
</dbReference>
<dbReference type="Gene3D" id="3.40.1090.10">
    <property type="entry name" value="Cytosolic phospholipase A2 catalytic domain"/>
    <property type="match status" value="2"/>
</dbReference>
<keyword evidence="2 4" id="KW-0442">Lipid degradation</keyword>
<feature type="short sequence motif" description="GXGXXG" evidence="4">
    <location>
        <begin position="13"/>
        <end position="18"/>
    </location>
</feature>
<keyword evidence="3 4" id="KW-0443">Lipid metabolism</keyword>
<dbReference type="PANTHER" id="PTHR14226:SF29">
    <property type="entry name" value="NEUROPATHY TARGET ESTERASE SWS"/>
    <property type="match status" value="1"/>
</dbReference>
<dbReference type="EMBL" id="LS483254">
    <property type="protein sequence ID" value="SQD92054.1"/>
    <property type="molecule type" value="Genomic_DNA"/>
</dbReference>
<organism evidence="6 7">
    <name type="scientific">Candidatus Bipolaricaulis anaerobius</name>
    <dbReference type="NCBI Taxonomy" id="2026885"/>
    <lineage>
        <taxon>Bacteria</taxon>
        <taxon>Candidatus Bipolaricaulota</taxon>
        <taxon>Candidatus Bipolaricaulia</taxon>
        <taxon>Candidatus Bipolaricaulales</taxon>
        <taxon>Candidatus Bipolaricaulaceae</taxon>
        <taxon>Candidatus Bipolaricaulis</taxon>
    </lineage>
</organism>
<proteinExistence type="predicted"/>
<dbReference type="Pfam" id="PF01734">
    <property type="entry name" value="Patatin"/>
    <property type="match status" value="1"/>
</dbReference>
<evidence type="ECO:0000256" key="2">
    <source>
        <dbReference type="ARBA" id="ARBA00022963"/>
    </source>
</evidence>
<feature type="active site" description="Nucleophile" evidence="4">
    <location>
        <position position="42"/>
    </location>
</feature>
<evidence type="ECO:0000313" key="6">
    <source>
        <dbReference type="EMBL" id="SQD92054.1"/>
    </source>
</evidence>
<evidence type="ECO:0000256" key="4">
    <source>
        <dbReference type="PROSITE-ProRule" id="PRU01161"/>
    </source>
</evidence>
<sequence>MKRGVPLGVALGGGGARGFAHFGVLIELLEAGIRPEFVAWTSMGAIVGAAYAVGQDLPQLVRVLGHLELKKVFGVPESYDRVVGQALAESLWGRLRNRPWWEEGSPRLSRLREFLKLFTKEMWFEDLEIPFVAVAADLATGEEVRVNEGAVHHGVAASAALPGLFGPVQWRKRYLVDGGLVNNLPVDAVEELGARSVLAVNVSASLGPVPKTLVGLALRAQEITAHELGRVKLDLARGRLGPRLAVIHPDVDEIGLLEFERLDEAVEAGRESARAAISRLW</sequence>
<dbReference type="InterPro" id="IPR050301">
    <property type="entry name" value="NTE"/>
</dbReference>
<evidence type="ECO:0000259" key="5">
    <source>
        <dbReference type="PROSITE" id="PS51635"/>
    </source>
</evidence>
<feature type="active site" description="Proton acceptor" evidence="4">
    <location>
        <position position="177"/>
    </location>
</feature>
<dbReference type="RefSeq" id="WP_122030333.1">
    <property type="nucleotide sequence ID" value="NZ_LS483254.1"/>
</dbReference>
<dbReference type="AlphaFoldDB" id="A0A2X3MJA6"/>
<dbReference type="PANTHER" id="PTHR14226">
    <property type="entry name" value="NEUROPATHY TARGET ESTERASE/SWISS CHEESE D.MELANOGASTER"/>
    <property type="match status" value="1"/>
</dbReference>
<dbReference type="KEGG" id="bana:BARAN1_0029"/>
<evidence type="ECO:0000256" key="1">
    <source>
        <dbReference type="ARBA" id="ARBA00022801"/>
    </source>
</evidence>
<protein>
    <submittedName>
        <fullName evidence="6">Patatin</fullName>
    </submittedName>
</protein>
<keyword evidence="1 4" id="KW-0378">Hydrolase</keyword>
<keyword evidence="7" id="KW-1185">Reference proteome</keyword>
<comment type="caution">
    <text evidence="4">Lacks conserved residue(s) required for the propagation of feature annotation.</text>
</comment>
<dbReference type="PROSITE" id="PS51635">
    <property type="entry name" value="PNPLA"/>
    <property type="match status" value="1"/>
</dbReference>
<dbReference type="GO" id="GO:0016042">
    <property type="term" value="P:lipid catabolic process"/>
    <property type="evidence" value="ECO:0007669"/>
    <property type="project" value="UniProtKB-UniRule"/>
</dbReference>
<gene>
    <name evidence="6" type="ORF">BARAN1_0029</name>
</gene>
<dbReference type="OrthoDB" id="9770965at2"/>
<dbReference type="InterPro" id="IPR016035">
    <property type="entry name" value="Acyl_Trfase/lysoPLipase"/>
</dbReference>
<reference evidence="7" key="1">
    <citation type="submission" date="2018-05" db="EMBL/GenBank/DDBJ databases">
        <authorList>
            <person name="Hao L."/>
        </authorList>
    </citation>
    <scope>NUCLEOTIDE SEQUENCE [LARGE SCALE GENOMIC DNA]</scope>
</reference>
<dbReference type="GO" id="GO:0016787">
    <property type="term" value="F:hydrolase activity"/>
    <property type="evidence" value="ECO:0007669"/>
    <property type="project" value="UniProtKB-UniRule"/>
</dbReference>
<dbReference type="Proteomes" id="UP000249818">
    <property type="component" value="Chromosome BARAN1"/>
</dbReference>
<evidence type="ECO:0000256" key="3">
    <source>
        <dbReference type="ARBA" id="ARBA00023098"/>
    </source>
</evidence>
<evidence type="ECO:0000313" key="7">
    <source>
        <dbReference type="Proteomes" id="UP000249818"/>
    </source>
</evidence>
<dbReference type="SUPFAM" id="SSF52151">
    <property type="entry name" value="FabD/lysophospholipase-like"/>
    <property type="match status" value="1"/>
</dbReference>
<name>A0A2X3MJA6_9BACT</name>
<feature type="short sequence motif" description="DGA/G" evidence="4">
    <location>
        <begin position="177"/>
        <end position="179"/>
    </location>
</feature>
<accession>A0A2X3MJA6</accession>